<dbReference type="AlphaFoldDB" id="A0A7D9ILC8"/>
<dbReference type="Proteomes" id="UP001152795">
    <property type="component" value="Unassembled WGS sequence"/>
</dbReference>
<comment type="caution">
    <text evidence="1">The sequence shown here is derived from an EMBL/GenBank/DDBJ whole genome shotgun (WGS) entry which is preliminary data.</text>
</comment>
<protein>
    <submittedName>
        <fullName evidence="1">Uncharacterized protein</fullName>
    </submittedName>
</protein>
<evidence type="ECO:0000313" key="1">
    <source>
        <dbReference type="EMBL" id="CAB4008221.1"/>
    </source>
</evidence>
<keyword evidence="2" id="KW-1185">Reference proteome</keyword>
<evidence type="ECO:0000313" key="2">
    <source>
        <dbReference type="Proteomes" id="UP001152795"/>
    </source>
</evidence>
<name>A0A7D9ILC8_PARCT</name>
<dbReference type="EMBL" id="CACRXK020006059">
    <property type="protein sequence ID" value="CAB4008221.1"/>
    <property type="molecule type" value="Genomic_DNA"/>
</dbReference>
<sequence length="66" mass="7757">MESEEIEFKLIDKTKKIEATLSSRQPQNTNEASISHCDRLRQVKCPKKIRLQLIHKKSLLRHPMAM</sequence>
<accession>A0A7D9ILC8</accession>
<organism evidence="1 2">
    <name type="scientific">Paramuricea clavata</name>
    <name type="common">Red gorgonian</name>
    <name type="synonym">Violescent sea-whip</name>
    <dbReference type="NCBI Taxonomy" id="317549"/>
    <lineage>
        <taxon>Eukaryota</taxon>
        <taxon>Metazoa</taxon>
        <taxon>Cnidaria</taxon>
        <taxon>Anthozoa</taxon>
        <taxon>Octocorallia</taxon>
        <taxon>Malacalcyonacea</taxon>
        <taxon>Plexauridae</taxon>
        <taxon>Paramuricea</taxon>
    </lineage>
</organism>
<proteinExistence type="predicted"/>
<gene>
    <name evidence="1" type="ORF">PACLA_8A007324</name>
</gene>
<reference evidence="1" key="1">
    <citation type="submission" date="2020-04" db="EMBL/GenBank/DDBJ databases">
        <authorList>
            <person name="Alioto T."/>
            <person name="Alioto T."/>
            <person name="Gomez Garrido J."/>
        </authorList>
    </citation>
    <scope>NUCLEOTIDE SEQUENCE</scope>
    <source>
        <strain evidence="1">A484AB</strain>
    </source>
</reference>